<organism evidence="3 4">
    <name type="scientific">Bacillus atrophaeus (strain 1942)</name>
    <dbReference type="NCBI Taxonomy" id="720555"/>
    <lineage>
        <taxon>Bacteria</taxon>
        <taxon>Bacillati</taxon>
        <taxon>Bacillota</taxon>
        <taxon>Bacilli</taxon>
        <taxon>Bacillales</taxon>
        <taxon>Bacillaceae</taxon>
        <taxon>Bacillus</taxon>
    </lineage>
</organism>
<keyword evidence="4" id="KW-1185">Reference proteome</keyword>
<reference evidence="3 4" key="1">
    <citation type="journal article" date="2011" name="Front. Microbiol.">
        <title>Genomic signatures of strain selection and enhancement in Bacillus atrophaeus var. globigii, a historical biowarfare simulant.</title>
        <authorList>
            <person name="Gibbons H.S."/>
            <person name="Broomall S.M."/>
            <person name="McNew L.A."/>
            <person name="Daligault H."/>
            <person name="Chapman C."/>
            <person name="Bruce D."/>
            <person name="Karavis M."/>
            <person name="Krepps M."/>
            <person name="McGregor P.A."/>
            <person name="Hong C."/>
            <person name="Park K.H."/>
            <person name="Akmal A."/>
            <person name="Feldman A."/>
            <person name="Lin J.S."/>
            <person name="Chang W.E."/>
            <person name="Higgs B.W."/>
            <person name="Demirev P."/>
            <person name="Lindquist J."/>
            <person name="Liem A."/>
            <person name="Fochler E."/>
            <person name="Read T.D."/>
            <person name="Tapia R."/>
            <person name="Johnson S."/>
            <person name="Bishop-Lilly K.A."/>
            <person name="Detter C."/>
            <person name="Han C."/>
            <person name="Sozhamannan S."/>
            <person name="Rosenzweig C.N."/>
            <person name="Skowronski E.W."/>
        </authorList>
    </citation>
    <scope>NUCLEOTIDE SEQUENCE [LARGE SCALE GENOMIC DNA]</scope>
    <source>
        <strain evidence="3 4">1942</strain>
    </source>
</reference>
<protein>
    <submittedName>
        <fullName evidence="3">DNA binding protein</fullName>
    </submittedName>
</protein>
<evidence type="ECO:0000313" key="3">
    <source>
        <dbReference type="EMBL" id="ADP30995.1"/>
    </source>
</evidence>
<dbReference type="InterPro" id="IPR006829">
    <property type="entry name" value="LXG_dom"/>
</dbReference>
<dbReference type="InterPro" id="IPR051768">
    <property type="entry name" value="Bact_secretion_toxin"/>
</dbReference>
<sequence length="78" mass="9025">MVFEAKSLFSEAENRAKDYTELKNKMIKLRKAIKAFADLYDSKFSGKGANNIKAFYHDHVVVTDQWKASFLDSRDQAF</sequence>
<dbReference type="Pfam" id="PF04740">
    <property type="entry name" value="LXG"/>
    <property type="match status" value="1"/>
</dbReference>
<feature type="domain" description="LXG" evidence="2">
    <location>
        <begin position="2"/>
        <end position="73"/>
    </location>
</feature>
<evidence type="ECO:0000256" key="1">
    <source>
        <dbReference type="ARBA" id="ARBA00034117"/>
    </source>
</evidence>
<evidence type="ECO:0000259" key="2">
    <source>
        <dbReference type="Pfam" id="PF04740"/>
    </source>
</evidence>
<gene>
    <name evidence="3" type="ordered locus">BATR1942_00175</name>
</gene>
<dbReference type="PANTHER" id="PTHR34976">
    <property type="entry name" value="RIBONUCLEASE YQCG-RELATED"/>
    <property type="match status" value="1"/>
</dbReference>
<dbReference type="PANTHER" id="PTHR34976:SF2">
    <property type="entry name" value="TYPE VII SECRETION SYSTEM PROTEIN ESSD"/>
    <property type="match status" value="1"/>
</dbReference>
<evidence type="ECO:0000313" key="4">
    <source>
        <dbReference type="Proteomes" id="UP000006867"/>
    </source>
</evidence>
<dbReference type="Proteomes" id="UP000006867">
    <property type="component" value="Chromosome"/>
</dbReference>
<comment type="similarity">
    <text evidence="1">In the N-terminal section; belongs to the LXG family.</text>
</comment>
<accession>A0ABM5LTA7</accession>
<proteinExistence type="inferred from homology"/>
<dbReference type="EMBL" id="CP002207">
    <property type="protein sequence ID" value="ADP30995.1"/>
    <property type="molecule type" value="Genomic_DNA"/>
</dbReference>
<name>A0ABM5LTA7_BACA1</name>